<dbReference type="PANTHER" id="PTHR23416:SF76">
    <property type="entry name" value="ZN(II)2CYS6 TRANSCRIPTION FACTOR (EUROFUNG)"/>
    <property type="match status" value="1"/>
</dbReference>
<dbReference type="InterPro" id="IPR011004">
    <property type="entry name" value="Trimer_LpxA-like_sf"/>
</dbReference>
<dbReference type="AlphaFoldDB" id="A0A9P9DTI3"/>
<dbReference type="Gene3D" id="2.160.10.10">
    <property type="entry name" value="Hexapeptide repeat proteins"/>
    <property type="match status" value="1"/>
</dbReference>
<comment type="caution">
    <text evidence="6">The sequence shown here is derived from an EMBL/GenBank/DDBJ whole genome shotgun (WGS) entry which is preliminary data.</text>
</comment>
<sequence length="692" mass="76821">MPSLVQTQTVNAVPYMIKGTEPAATGFTAVNGRSSPPEPRRQNGINGINGMNADPIHVRPHSQLHSPPIDQKVPLPGREEWPARPTENGVQNGQHQSVTPPRDNRDHSSHSPQQRKRSSSIEDSSSSDGSPNGGPVHSRRRLDAYPTRSEDSPPHSVSQARQTGMDQPHQRTLPPMDRAEHDRSWPPPDSQERSHRHYSESQYRESRNLDPTQDPNSQSNGMMDHEHMQERSGTTEMTRAGVQVDTKKRKRQFANRTKTGCGTCRRRKKKCDEAKPECNNCIRGGFICEGYANKVPWPKNGITKPPPPLQAKDRYPADPAQLYHNHGTNRETYQEPPPTSSEGARARPIVVEEHDRRNGWGSNWDNAPPPRSAYPTERPQADYPPPPPAAANGARPPSNDPHAQHAGQNGQRPHNPRIYHHTPQTMSQVVSSSAAVTAEAALHHQSQQPHQPPPPPPPPHHQPATAGPPAPPPSRYHQPQPRPQRTEKEKMLSGEPFMPYHPQLHSEREQCKGALYRLNSTSNNHLEITREERDRHFRALVAARWTQHYRGPEAPPAGTVGTQVFVDTPFHCEYGYNLHIGDYVTIGTGCRFLDSGRITIGRNTTIDASVLINSRRAPEDPKAMKGSRRTDIAAEVHIGENVYIGPNCIIYAGVKIGTGAIIEGGSVVKRDIPRDVVVSGPTAQVKTVLWDD</sequence>
<dbReference type="OrthoDB" id="25818at2759"/>
<feature type="domain" description="Zn(2)-C6 fungal-type" evidence="5">
    <location>
        <begin position="260"/>
        <end position="288"/>
    </location>
</feature>
<dbReference type="PROSITE" id="PS50048">
    <property type="entry name" value="ZN2_CY6_FUNGAL_2"/>
    <property type="match status" value="1"/>
</dbReference>
<dbReference type="Pfam" id="PF00172">
    <property type="entry name" value="Zn_clus"/>
    <property type="match status" value="1"/>
</dbReference>
<dbReference type="CDD" id="cd00067">
    <property type="entry name" value="GAL4"/>
    <property type="match status" value="1"/>
</dbReference>
<evidence type="ECO:0000313" key="6">
    <source>
        <dbReference type="EMBL" id="KAH7125739.1"/>
    </source>
</evidence>
<organism evidence="6 7">
    <name type="scientific">Dendryphion nanum</name>
    <dbReference type="NCBI Taxonomy" id="256645"/>
    <lineage>
        <taxon>Eukaryota</taxon>
        <taxon>Fungi</taxon>
        <taxon>Dikarya</taxon>
        <taxon>Ascomycota</taxon>
        <taxon>Pezizomycotina</taxon>
        <taxon>Dothideomycetes</taxon>
        <taxon>Pleosporomycetidae</taxon>
        <taxon>Pleosporales</taxon>
        <taxon>Torulaceae</taxon>
        <taxon>Dendryphion</taxon>
    </lineage>
</organism>
<protein>
    <submittedName>
        <fullName evidence="6">Maltose O-acetyltransferase-like protein</fullName>
    </submittedName>
</protein>
<feature type="compositionally biased region" description="Pro residues" evidence="4">
    <location>
        <begin position="450"/>
        <end position="474"/>
    </location>
</feature>
<feature type="compositionally biased region" description="Polar residues" evidence="4">
    <location>
        <begin position="155"/>
        <end position="165"/>
    </location>
</feature>
<comment type="similarity">
    <text evidence="1">Belongs to the transferase hexapeptide repeat family.</text>
</comment>
<dbReference type="Gene3D" id="4.10.240.10">
    <property type="entry name" value="Zn(2)-C6 fungal-type DNA-binding domain"/>
    <property type="match status" value="1"/>
</dbReference>
<dbReference type="InterPro" id="IPR036864">
    <property type="entry name" value="Zn2-C6_fun-type_DNA-bd_sf"/>
</dbReference>
<evidence type="ECO:0000256" key="2">
    <source>
        <dbReference type="ARBA" id="ARBA00022679"/>
    </source>
</evidence>
<evidence type="ECO:0000256" key="4">
    <source>
        <dbReference type="SAM" id="MobiDB-lite"/>
    </source>
</evidence>
<dbReference type="InterPro" id="IPR001451">
    <property type="entry name" value="Hexapep"/>
</dbReference>
<dbReference type="GO" id="GO:0000981">
    <property type="term" value="F:DNA-binding transcription factor activity, RNA polymerase II-specific"/>
    <property type="evidence" value="ECO:0007669"/>
    <property type="project" value="InterPro"/>
</dbReference>
<dbReference type="GO" id="GO:0008270">
    <property type="term" value="F:zinc ion binding"/>
    <property type="evidence" value="ECO:0007669"/>
    <property type="project" value="InterPro"/>
</dbReference>
<dbReference type="SUPFAM" id="SSF51161">
    <property type="entry name" value="Trimeric LpxA-like enzymes"/>
    <property type="match status" value="1"/>
</dbReference>
<dbReference type="SUPFAM" id="SSF57701">
    <property type="entry name" value="Zn2/Cys6 DNA-binding domain"/>
    <property type="match status" value="1"/>
</dbReference>
<feature type="compositionally biased region" description="Low complexity" evidence="4">
    <location>
        <begin position="121"/>
        <end position="130"/>
    </location>
</feature>
<evidence type="ECO:0000256" key="3">
    <source>
        <dbReference type="ARBA" id="ARBA00023242"/>
    </source>
</evidence>
<dbReference type="Pfam" id="PF00132">
    <property type="entry name" value="Hexapep"/>
    <property type="match status" value="1"/>
</dbReference>
<keyword evidence="3" id="KW-0539">Nucleus</keyword>
<feature type="region of interest" description="Disordered" evidence="4">
    <location>
        <begin position="298"/>
        <end position="489"/>
    </location>
</feature>
<dbReference type="SMART" id="SM00066">
    <property type="entry name" value="GAL4"/>
    <property type="match status" value="1"/>
</dbReference>
<feature type="compositionally biased region" description="Polar residues" evidence="4">
    <location>
        <begin position="88"/>
        <end position="99"/>
    </location>
</feature>
<evidence type="ECO:0000259" key="5">
    <source>
        <dbReference type="PROSITE" id="PS50048"/>
    </source>
</evidence>
<proteinExistence type="inferred from homology"/>
<name>A0A9P9DTI3_9PLEO</name>
<feature type="compositionally biased region" description="Basic and acidic residues" evidence="4">
    <location>
        <begin position="177"/>
        <end position="208"/>
    </location>
</feature>
<evidence type="ECO:0000313" key="7">
    <source>
        <dbReference type="Proteomes" id="UP000700596"/>
    </source>
</evidence>
<dbReference type="InterPro" id="IPR001138">
    <property type="entry name" value="Zn2Cys6_DnaBD"/>
</dbReference>
<dbReference type="SMART" id="SM01266">
    <property type="entry name" value="Mac"/>
    <property type="match status" value="1"/>
</dbReference>
<feature type="compositionally biased region" description="Low complexity" evidence="4">
    <location>
        <begin position="429"/>
        <end position="449"/>
    </location>
</feature>
<dbReference type="PANTHER" id="PTHR23416">
    <property type="entry name" value="SIALIC ACID SYNTHASE-RELATED"/>
    <property type="match status" value="1"/>
</dbReference>
<dbReference type="GO" id="GO:0016407">
    <property type="term" value="F:acetyltransferase activity"/>
    <property type="evidence" value="ECO:0007669"/>
    <property type="project" value="InterPro"/>
</dbReference>
<dbReference type="Proteomes" id="UP000700596">
    <property type="component" value="Unassembled WGS sequence"/>
</dbReference>
<reference evidence="6" key="1">
    <citation type="journal article" date="2021" name="Nat. Commun.">
        <title>Genetic determinants of endophytism in the Arabidopsis root mycobiome.</title>
        <authorList>
            <person name="Mesny F."/>
            <person name="Miyauchi S."/>
            <person name="Thiergart T."/>
            <person name="Pickel B."/>
            <person name="Atanasova L."/>
            <person name="Karlsson M."/>
            <person name="Huettel B."/>
            <person name="Barry K.W."/>
            <person name="Haridas S."/>
            <person name="Chen C."/>
            <person name="Bauer D."/>
            <person name="Andreopoulos W."/>
            <person name="Pangilinan J."/>
            <person name="LaButti K."/>
            <person name="Riley R."/>
            <person name="Lipzen A."/>
            <person name="Clum A."/>
            <person name="Drula E."/>
            <person name="Henrissat B."/>
            <person name="Kohler A."/>
            <person name="Grigoriev I.V."/>
            <person name="Martin F.M."/>
            <person name="Hacquard S."/>
        </authorList>
    </citation>
    <scope>NUCLEOTIDE SEQUENCE</scope>
    <source>
        <strain evidence="6">MPI-CAGE-CH-0243</strain>
    </source>
</reference>
<dbReference type="InterPro" id="IPR051159">
    <property type="entry name" value="Hexapeptide_acetyltransf"/>
</dbReference>
<keyword evidence="7" id="KW-1185">Reference proteome</keyword>
<evidence type="ECO:0000256" key="1">
    <source>
        <dbReference type="ARBA" id="ARBA00007274"/>
    </source>
</evidence>
<keyword evidence="2" id="KW-0808">Transferase</keyword>
<feature type="region of interest" description="Disordered" evidence="4">
    <location>
        <begin position="21"/>
        <end position="266"/>
    </location>
</feature>
<feature type="compositionally biased region" description="Polar residues" evidence="4">
    <location>
        <begin position="209"/>
        <end position="221"/>
    </location>
</feature>
<accession>A0A9P9DTI3</accession>
<dbReference type="Pfam" id="PF12464">
    <property type="entry name" value="Mac"/>
    <property type="match status" value="1"/>
</dbReference>
<gene>
    <name evidence="6" type="ORF">B0J11DRAFT_313322</name>
</gene>
<dbReference type="PROSITE" id="PS00463">
    <property type="entry name" value="ZN2_CY6_FUNGAL_1"/>
    <property type="match status" value="1"/>
</dbReference>
<dbReference type="InterPro" id="IPR024688">
    <property type="entry name" value="Mac_dom"/>
</dbReference>
<dbReference type="GO" id="GO:0008374">
    <property type="term" value="F:O-acyltransferase activity"/>
    <property type="evidence" value="ECO:0007669"/>
    <property type="project" value="TreeGrafter"/>
</dbReference>
<dbReference type="EMBL" id="JAGMWT010000007">
    <property type="protein sequence ID" value="KAH7125739.1"/>
    <property type="molecule type" value="Genomic_DNA"/>
</dbReference>